<dbReference type="EnsemblProtists" id="EOD08489">
    <property type="protein sequence ID" value="EOD08489"/>
    <property type="gene ID" value="EMIHUDRAFT_120884"/>
</dbReference>
<dbReference type="Proteomes" id="UP000013827">
    <property type="component" value="Unassembled WGS sequence"/>
</dbReference>
<dbReference type="HOGENOM" id="CLU_935187_0_0_1"/>
<dbReference type="InterPro" id="IPR012349">
    <property type="entry name" value="Split_barrel_FMN-bd"/>
</dbReference>
<dbReference type="AlphaFoldDB" id="A0A0D3IB54"/>
<dbReference type="InterPro" id="IPR053310">
    <property type="entry name" value="Flavoredoxin-like"/>
</dbReference>
<dbReference type="Gene3D" id="2.30.110.10">
    <property type="entry name" value="Electron Transport, Fmn-binding Protein, Chain A"/>
    <property type="match status" value="1"/>
</dbReference>
<dbReference type="eggNOG" id="ENOG502S05Q">
    <property type="taxonomic scope" value="Eukaryota"/>
</dbReference>
<dbReference type="SUPFAM" id="SSF50475">
    <property type="entry name" value="FMN-binding split barrel"/>
    <property type="match status" value="1"/>
</dbReference>
<reference evidence="3" key="2">
    <citation type="submission" date="2024-10" db="UniProtKB">
        <authorList>
            <consortium name="EnsemblProtists"/>
        </authorList>
    </citation>
    <scope>IDENTIFICATION</scope>
</reference>
<dbReference type="STRING" id="2903.R1DIL7"/>
<dbReference type="PaxDb" id="2903-EOD08489"/>
<dbReference type="PANTHER" id="PTHR43241:SF1">
    <property type="entry name" value="FLAVIN REDUCTASE LIKE DOMAIN-CONTAINING PROTEIN"/>
    <property type="match status" value="1"/>
</dbReference>
<dbReference type="GeneID" id="17254643"/>
<protein>
    <recommendedName>
        <fullName evidence="2">Flavin reductase like domain-containing protein</fullName>
    </recommendedName>
</protein>
<dbReference type="KEGG" id="ehx:EMIHUDRAFT_120884"/>
<dbReference type="InterPro" id="IPR002563">
    <property type="entry name" value="Flavin_Rdtase-like_dom"/>
</dbReference>
<feature type="compositionally biased region" description="Gly residues" evidence="1">
    <location>
        <begin position="163"/>
        <end position="175"/>
    </location>
</feature>
<feature type="region of interest" description="Disordered" evidence="1">
    <location>
        <begin position="163"/>
        <end position="187"/>
    </location>
</feature>
<evidence type="ECO:0000313" key="3">
    <source>
        <dbReference type="EnsemblProtists" id="EOD08489"/>
    </source>
</evidence>
<sequence>MGRRGGGAARRREPYAIGAAAEPIPEIEEYVPLTDPKHFSRLLYANPVSILTTADDGRRRHNAMVVSWLTPINNHGVFLMSINKQRFSATLLLQRRSFCLSAAIHGMESVLLAIGRCHGHSIDKFATLGLAKVPFAAGIADESAGAGAGAAANAFSALGSSSGSGGSGSDGNGGEGADEGGEGALPPLPDVGVGGAAALMLCEVLSVADSVECGPGDAEAADSCHHIVTARVTSARVSRAHWNGRQFCAARGGASFLESRPALSFLGSQTFAYVCAGPGGGGEGPAAEEGAEQIRLDS</sequence>
<feature type="domain" description="Flavin reductase like" evidence="2">
    <location>
        <begin position="44"/>
        <end position="133"/>
    </location>
</feature>
<evidence type="ECO:0000313" key="4">
    <source>
        <dbReference type="Proteomes" id="UP000013827"/>
    </source>
</evidence>
<accession>A0A0D3IB54</accession>
<name>A0A0D3IB54_EMIH1</name>
<reference evidence="4" key="1">
    <citation type="journal article" date="2013" name="Nature">
        <title>Pan genome of the phytoplankton Emiliania underpins its global distribution.</title>
        <authorList>
            <person name="Read B.A."/>
            <person name="Kegel J."/>
            <person name="Klute M.J."/>
            <person name="Kuo A."/>
            <person name="Lefebvre S.C."/>
            <person name="Maumus F."/>
            <person name="Mayer C."/>
            <person name="Miller J."/>
            <person name="Monier A."/>
            <person name="Salamov A."/>
            <person name="Young J."/>
            <person name="Aguilar M."/>
            <person name="Claverie J.M."/>
            <person name="Frickenhaus S."/>
            <person name="Gonzalez K."/>
            <person name="Herman E.K."/>
            <person name="Lin Y.C."/>
            <person name="Napier J."/>
            <person name="Ogata H."/>
            <person name="Sarno A.F."/>
            <person name="Shmutz J."/>
            <person name="Schroeder D."/>
            <person name="de Vargas C."/>
            <person name="Verret F."/>
            <person name="von Dassow P."/>
            <person name="Valentin K."/>
            <person name="Van de Peer Y."/>
            <person name="Wheeler G."/>
            <person name="Dacks J.B."/>
            <person name="Delwiche C.F."/>
            <person name="Dyhrman S.T."/>
            <person name="Glockner G."/>
            <person name="John U."/>
            <person name="Richards T."/>
            <person name="Worden A.Z."/>
            <person name="Zhang X."/>
            <person name="Grigoriev I.V."/>
            <person name="Allen A.E."/>
            <person name="Bidle K."/>
            <person name="Borodovsky M."/>
            <person name="Bowler C."/>
            <person name="Brownlee C."/>
            <person name="Cock J.M."/>
            <person name="Elias M."/>
            <person name="Gladyshev V.N."/>
            <person name="Groth M."/>
            <person name="Guda C."/>
            <person name="Hadaegh A."/>
            <person name="Iglesias-Rodriguez M.D."/>
            <person name="Jenkins J."/>
            <person name="Jones B.M."/>
            <person name="Lawson T."/>
            <person name="Leese F."/>
            <person name="Lindquist E."/>
            <person name="Lobanov A."/>
            <person name="Lomsadze A."/>
            <person name="Malik S.B."/>
            <person name="Marsh M.E."/>
            <person name="Mackinder L."/>
            <person name="Mock T."/>
            <person name="Mueller-Roeber B."/>
            <person name="Pagarete A."/>
            <person name="Parker M."/>
            <person name="Probert I."/>
            <person name="Quesneville H."/>
            <person name="Raines C."/>
            <person name="Rensing S.A."/>
            <person name="Riano-Pachon D.M."/>
            <person name="Richier S."/>
            <person name="Rokitta S."/>
            <person name="Shiraiwa Y."/>
            <person name="Soanes D.M."/>
            <person name="van der Giezen M."/>
            <person name="Wahlund T.M."/>
            <person name="Williams B."/>
            <person name="Wilson W."/>
            <person name="Wolfe G."/>
            <person name="Wurch L.L."/>
        </authorList>
    </citation>
    <scope>NUCLEOTIDE SEQUENCE</scope>
</reference>
<dbReference type="RefSeq" id="XP_005760918.1">
    <property type="nucleotide sequence ID" value="XM_005760861.1"/>
</dbReference>
<dbReference type="GO" id="GO:0010181">
    <property type="term" value="F:FMN binding"/>
    <property type="evidence" value="ECO:0007669"/>
    <property type="project" value="InterPro"/>
</dbReference>
<dbReference type="Pfam" id="PF01613">
    <property type="entry name" value="Flavin_Reduct"/>
    <property type="match status" value="1"/>
</dbReference>
<proteinExistence type="predicted"/>
<evidence type="ECO:0000259" key="2">
    <source>
        <dbReference type="Pfam" id="PF01613"/>
    </source>
</evidence>
<dbReference type="PANTHER" id="PTHR43241">
    <property type="entry name" value="FLAVIN REDUCTASE DOMAIN PROTEIN"/>
    <property type="match status" value="1"/>
</dbReference>
<evidence type="ECO:0000256" key="1">
    <source>
        <dbReference type="SAM" id="MobiDB-lite"/>
    </source>
</evidence>
<organism evidence="3 4">
    <name type="scientific">Emiliania huxleyi (strain CCMP1516)</name>
    <dbReference type="NCBI Taxonomy" id="280463"/>
    <lineage>
        <taxon>Eukaryota</taxon>
        <taxon>Haptista</taxon>
        <taxon>Haptophyta</taxon>
        <taxon>Prymnesiophyceae</taxon>
        <taxon>Isochrysidales</taxon>
        <taxon>Noelaerhabdaceae</taxon>
        <taxon>Emiliania</taxon>
    </lineage>
</organism>
<keyword evidence="4" id="KW-1185">Reference proteome</keyword>